<feature type="transmembrane region" description="Helical" evidence="1">
    <location>
        <begin position="104"/>
        <end position="127"/>
    </location>
</feature>
<dbReference type="AlphaFoldDB" id="A0AAN7B6I5"/>
<keyword evidence="1" id="KW-0472">Membrane</keyword>
<feature type="transmembrane region" description="Helical" evidence="1">
    <location>
        <begin position="56"/>
        <end position="75"/>
    </location>
</feature>
<dbReference type="Proteomes" id="UP001301769">
    <property type="component" value="Unassembled WGS sequence"/>
</dbReference>
<keyword evidence="1" id="KW-1133">Transmembrane helix</keyword>
<organism evidence="2 3">
    <name type="scientific">Rhypophila decipiens</name>
    <dbReference type="NCBI Taxonomy" id="261697"/>
    <lineage>
        <taxon>Eukaryota</taxon>
        <taxon>Fungi</taxon>
        <taxon>Dikarya</taxon>
        <taxon>Ascomycota</taxon>
        <taxon>Pezizomycotina</taxon>
        <taxon>Sordariomycetes</taxon>
        <taxon>Sordariomycetidae</taxon>
        <taxon>Sordariales</taxon>
        <taxon>Naviculisporaceae</taxon>
        <taxon>Rhypophila</taxon>
    </lineage>
</organism>
<sequence length="186" mass="21108">MSISFMMEIVGFWLSQCRDGDALVRFAFLFGKYYKSYMGIITTTSKTLPNGLMTHFIGGICFTHGLAGHFLWSFFPSVRLFRFYILGGWILQMGCWTRSLCERLSAFAPCGFPFFGRLVLSFFLLSMENLVSSPQTDGTWVRVVTPFSFSFLAYGWLSILHGCRASPRLFSLLFHFFGLSEAGNPP</sequence>
<gene>
    <name evidence="2" type="ORF">QBC37DRAFT_420861</name>
</gene>
<comment type="caution">
    <text evidence="2">The sequence shown here is derived from an EMBL/GenBank/DDBJ whole genome shotgun (WGS) entry which is preliminary data.</text>
</comment>
<reference evidence="2" key="1">
    <citation type="journal article" date="2023" name="Mol. Phylogenet. Evol.">
        <title>Genome-scale phylogeny and comparative genomics of the fungal order Sordariales.</title>
        <authorList>
            <person name="Hensen N."/>
            <person name="Bonometti L."/>
            <person name="Westerberg I."/>
            <person name="Brannstrom I.O."/>
            <person name="Guillou S."/>
            <person name="Cros-Aarteil S."/>
            <person name="Calhoun S."/>
            <person name="Haridas S."/>
            <person name="Kuo A."/>
            <person name="Mondo S."/>
            <person name="Pangilinan J."/>
            <person name="Riley R."/>
            <person name="LaButti K."/>
            <person name="Andreopoulos B."/>
            <person name="Lipzen A."/>
            <person name="Chen C."/>
            <person name="Yan M."/>
            <person name="Daum C."/>
            <person name="Ng V."/>
            <person name="Clum A."/>
            <person name="Steindorff A."/>
            <person name="Ohm R.A."/>
            <person name="Martin F."/>
            <person name="Silar P."/>
            <person name="Natvig D.O."/>
            <person name="Lalanne C."/>
            <person name="Gautier V."/>
            <person name="Ament-Velasquez S.L."/>
            <person name="Kruys A."/>
            <person name="Hutchinson M.I."/>
            <person name="Powell A.J."/>
            <person name="Barry K."/>
            <person name="Miller A.N."/>
            <person name="Grigoriev I.V."/>
            <person name="Debuchy R."/>
            <person name="Gladieux P."/>
            <person name="Hiltunen Thoren M."/>
            <person name="Johannesson H."/>
        </authorList>
    </citation>
    <scope>NUCLEOTIDE SEQUENCE</scope>
    <source>
        <strain evidence="2">PSN293</strain>
    </source>
</reference>
<feature type="transmembrane region" description="Helical" evidence="1">
    <location>
        <begin position="81"/>
        <end position="97"/>
    </location>
</feature>
<keyword evidence="1" id="KW-0812">Transmembrane</keyword>
<reference evidence="2" key="2">
    <citation type="submission" date="2023-05" db="EMBL/GenBank/DDBJ databases">
        <authorList>
            <consortium name="Lawrence Berkeley National Laboratory"/>
            <person name="Steindorff A."/>
            <person name="Hensen N."/>
            <person name="Bonometti L."/>
            <person name="Westerberg I."/>
            <person name="Brannstrom I.O."/>
            <person name="Guillou S."/>
            <person name="Cros-Aarteil S."/>
            <person name="Calhoun S."/>
            <person name="Haridas S."/>
            <person name="Kuo A."/>
            <person name="Mondo S."/>
            <person name="Pangilinan J."/>
            <person name="Riley R."/>
            <person name="Labutti K."/>
            <person name="Andreopoulos B."/>
            <person name="Lipzen A."/>
            <person name="Chen C."/>
            <person name="Yanf M."/>
            <person name="Daum C."/>
            <person name="Ng V."/>
            <person name="Clum A."/>
            <person name="Ohm R."/>
            <person name="Martin F."/>
            <person name="Silar P."/>
            <person name="Natvig D."/>
            <person name="Lalanne C."/>
            <person name="Gautier V."/>
            <person name="Ament-Velasquez S.L."/>
            <person name="Kruys A."/>
            <person name="Hutchinson M.I."/>
            <person name="Powell A.J."/>
            <person name="Barry K."/>
            <person name="Miller A.N."/>
            <person name="Grigoriev I.V."/>
            <person name="Debuchy R."/>
            <person name="Gladieux P."/>
            <person name="Thoren M.H."/>
            <person name="Johannesson H."/>
        </authorList>
    </citation>
    <scope>NUCLEOTIDE SEQUENCE</scope>
    <source>
        <strain evidence="2">PSN293</strain>
    </source>
</reference>
<name>A0AAN7B6I5_9PEZI</name>
<feature type="transmembrane region" description="Helical" evidence="1">
    <location>
        <begin position="139"/>
        <end position="160"/>
    </location>
</feature>
<accession>A0AAN7B6I5</accession>
<evidence type="ECO:0000313" key="3">
    <source>
        <dbReference type="Proteomes" id="UP001301769"/>
    </source>
</evidence>
<evidence type="ECO:0000256" key="1">
    <source>
        <dbReference type="SAM" id="Phobius"/>
    </source>
</evidence>
<dbReference type="EMBL" id="MU858091">
    <property type="protein sequence ID" value="KAK4214581.1"/>
    <property type="molecule type" value="Genomic_DNA"/>
</dbReference>
<keyword evidence="3" id="KW-1185">Reference proteome</keyword>
<proteinExistence type="predicted"/>
<protein>
    <submittedName>
        <fullName evidence="2">Uncharacterized protein</fullName>
    </submittedName>
</protein>
<evidence type="ECO:0000313" key="2">
    <source>
        <dbReference type="EMBL" id="KAK4214581.1"/>
    </source>
</evidence>